<name>A0A317PP32_9HYPH</name>
<dbReference type="PANTHER" id="PTHR39327">
    <property type="match status" value="1"/>
</dbReference>
<reference evidence="2 3" key="1">
    <citation type="submission" date="2018-05" db="EMBL/GenBank/DDBJ databases">
        <title>Genomic Encyclopedia of Type Strains, Phase IV (KMG-IV): sequencing the most valuable type-strain genomes for metagenomic binning, comparative biology and taxonomic classification.</title>
        <authorList>
            <person name="Goeker M."/>
        </authorList>
    </citation>
    <scope>NUCLEOTIDE SEQUENCE [LARGE SCALE GENOMIC DNA]</scope>
    <source>
        <strain evidence="2 3">DSM 16791</strain>
    </source>
</reference>
<keyword evidence="3" id="KW-1185">Reference proteome</keyword>
<feature type="chain" id="PRO_5016299779" evidence="1">
    <location>
        <begin position="25"/>
        <end position="189"/>
    </location>
</feature>
<dbReference type="InterPro" id="IPR010319">
    <property type="entry name" value="Transglutaminase-like_Cys_pept"/>
</dbReference>
<evidence type="ECO:0000256" key="1">
    <source>
        <dbReference type="SAM" id="SignalP"/>
    </source>
</evidence>
<dbReference type="Proteomes" id="UP000246352">
    <property type="component" value="Unassembled WGS sequence"/>
</dbReference>
<dbReference type="EMBL" id="QGTR01000002">
    <property type="protein sequence ID" value="PWW02011.1"/>
    <property type="molecule type" value="Genomic_DNA"/>
</dbReference>
<evidence type="ECO:0000313" key="3">
    <source>
        <dbReference type="Proteomes" id="UP000246352"/>
    </source>
</evidence>
<dbReference type="AlphaFoldDB" id="A0A317PP32"/>
<organism evidence="2 3">
    <name type="scientific">Hoeflea marina</name>
    <dbReference type="NCBI Taxonomy" id="274592"/>
    <lineage>
        <taxon>Bacteria</taxon>
        <taxon>Pseudomonadati</taxon>
        <taxon>Pseudomonadota</taxon>
        <taxon>Alphaproteobacteria</taxon>
        <taxon>Hyphomicrobiales</taxon>
        <taxon>Rhizobiaceae</taxon>
        <taxon>Hoeflea</taxon>
    </lineage>
</organism>
<dbReference type="Gene3D" id="3.10.620.30">
    <property type="match status" value="1"/>
</dbReference>
<dbReference type="PANTHER" id="PTHR39327:SF1">
    <property type="entry name" value="BLR5470 PROTEIN"/>
    <property type="match status" value="1"/>
</dbReference>
<protein>
    <submittedName>
        <fullName evidence="2">Putative transglutaminase-like cysteine proteinase</fullName>
    </submittedName>
</protein>
<keyword evidence="1" id="KW-0732">Signal</keyword>
<proteinExistence type="predicted"/>
<gene>
    <name evidence="2" type="ORF">DFR52_102676</name>
</gene>
<evidence type="ECO:0000313" key="2">
    <source>
        <dbReference type="EMBL" id="PWW02011.1"/>
    </source>
</evidence>
<accession>A0A317PP32</accession>
<comment type="caution">
    <text evidence="2">The sequence shown here is derived from an EMBL/GenBank/DDBJ whole genome shotgun (WGS) entry which is preliminary data.</text>
</comment>
<dbReference type="Pfam" id="PF06035">
    <property type="entry name" value="Peptidase_C93"/>
    <property type="match status" value="1"/>
</dbReference>
<feature type="signal peptide" evidence="1">
    <location>
        <begin position="1"/>
        <end position="24"/>
    </location>
</feature>
<sequence length="189" mass="20419">MARSILCLSVAAIAGLLSAPAAYAATWLTTGAMTSRPFGHIEFCARQPNDCRRHKPGGSLSASNLSLLQSINTSVNKAIKPVSDIRQFGKPEYWTSNTKAGDCEDFALAKRAALKRRGFRASDLLLTMAYKGGQAHTVLVVRTRDGDFVLDNLNDRVVSVDKVAMSFVKMQAPTNGANWVTVTGKSSKR</sequence>